<dbReference type="Pfam" id="PF00067">
    <property type="entry name" value="p450"/>
    <property type="match status" value="1"/>
</dbReference>
<dbReference type="GO" id="GO:0016020">
    <property type="term" value="C:membrane"/>
    <property type="evidence" value="ECO:0007669"/>
    <property type="project" value="UniProtKB-SubCell"/>
</dbReference>
<dbReference type="GO" id="GO:0005506">
    <property type="term" value="F:iron ion binding"/>
    <property type="evidence" value="ECO:0007669"/>
    <property type="project" value="InterPro"/>
</dbReference>
<evidence type="ECO:0000256" key="7">
    <source>
        <dbReference type="ARBA" id="ARBA00023002"/>
    </source>
</evidence>
<gene>
    <name evidence="14" type="ORF">CTI12_AA226300</name>
</gene>
<comment type="similarity">
    <text evidence="2 12">Belongs to the cytochrome P450 family.</text>
</comment>
<name>A0A2U1NU54_ARTAN</name>
<evidence type="ECO:0000256" key="4">
    <source>
        <dbReference type="ARBA" id="ARBA00022692"/>
    </source>
</evidence>
<comment type="subcellular location">
    <subcellularLocation>
        <location evidence="1">Membrane</location>
    </subcellularLocation>
</comment>
<feature type="transmembrane region" description="Helical" evidence="13">
    <location>
        <begin position="6"/>
        <end position="29"/>
    </location>
</feature>
<keyword evidence="3 11" id="KW-0349">Heme</keyword>
<keyword evidence="15" id="KW-1185">Reference proteome</keyword>
<dbReference type="PANTHER" id="PTHR24282">
    <property type="entry name" value="CYTOCHROME P450 FAMILY MEMBER"/>
    <property type="match status" value="1"/>
</dbReference>
<keyword evidence="9 12" id="KW-0503">Monooxygenase</keyword>
<accession>A0A2U1NU54</accession>
<dbReference type="AlphaFoldDB" id="A0A2U1NU54"/>
<dbReference type="OrthoDB" id="1470350at2759"/>
<evidence type="ECO:0000256" key="3">
    <source>
        <dbReference type="ARBA" id="ARBA00022617"/>
    </source>
</evidence>
<comment type="cofactor">
    <cofactor evidence="11">
        <name>heme</name>
        <dbReference type="ChEBI" id="CHEBI:30413"/>
    </cofactor>
</comment>
<evidence type="ECO:0000256" key="5">
    <source>
        <dbReference type="ARBA" id="ARBA00022723"/>
    </source>
</evidence>
<dbReference type="InterPro" id="IPR001128">
    <property type="entry name" value="Cyt_P450"/>
</dbReference>
<organism evidence="14 15">
    <name type="scientific">Artemisia annua</name>
    <name type="common">Sweet wormwood</name>
    <dbReference type="NCBI Taxonomy" id="35608"/>
    <lineage>
        <taxon>Eukaryota</taxon>
        <taxon>Viridiplantae</taxon>
        <taxon>Streptophyta</taxon>
        <taxon>Embryophyta</taxon>
        <taxon>Tracheophyta</taxon>
        <taxon>Spermatophyta</taxon>
        <taxon>Magnoliopsida</taxon>
        <taxon>eudicotyledons</taxon>
        <taxon>Gunneridae</taxon>
        <taxon>Pentapetalae</taxon>
        <taxon>asterids</taxon>
        <taxon>campanulids</taxon>
        <taxon>Asterales</taxon>
        <taxon>Asteraceae</taxon>
        <taxon>Asteroideae</taxon>
        <taxon>Anthemideae</taxon>
        <taxon>Artemisiinae</taxon>
        <taxon>Artemisia</taxon>
    </lineage>
</organism>
<dbReference type="Proteomes" id="UP000245207">
    <property type="component" value="Unassembled WGS sequence"/>
</dbReference>
<keyword evidence="5 11" id="KW-0479">Metal-binding</keyword>
<evidence type="ECO:0000256" key="8">
    <source>
        <dbReference type="ARBA" id="ARBA00023004"/>
    </source>
</evidence>
<evidence type="ECO:0000256" key="11">
    <source>
        <dbReference type="PIRSR" id="PIRSR602401-1"/>
    </source>
</evidence>
<keyword evidence="8 11" id="KW-0408">Iron</keyword>
<dbReference type="EMBL" id="PKPP01002188">
    <property type="protein sequence ID" value="PWA77008.1"/>
    <property type="molecule type" value="Genomic_DNA"/>
</dbReference>
<dbReference type="Gene3D" id="1.10.630.10">
    <property type="entry name" value="Cytochrome P450"/>
    <property type="match status" value="1"/>
</dbReference>
<dbReference type="STRING" id="35608.A0A2U1NU54"/>
<sequence>METFTKLVITIVVVLVLRYGWKVLNWVWLKPKKLEKWLRNEGYNGNSYKFLFGDMIELATMMKEGEKSYIWLGPNPRMYIRDPELIKEILLRPDEFQKPHPEPFRDNIVGGLVAAEGEKSYIWLGPNPRMYIRDPELIKEILLRPDEFQKPHPEPFRDNIVGGLVAAEGHKWTKHRKIITPAFNLQNLKIMFSAIGSSCNDMVHKWELLTAKTGSTDVDVWPYIDNLAGDVISRTAFGSNYEEAKKIFRIQKEQIELIFQMYFILYLPGEGERQPRTNFRVFIPTKANKKFEENRVELQTVLRGIIDKKKKAIKLGEASHCDDLLGILLESNSKEIEEDGVGMSMEDVIEECKLFYIAGSETTSNLIVYTMVCLSLHQEWQIKARDEILQVFGTGELDFEGLKNLKILIMILNEVLRLYTPVIMMTSATYKETKLGNMMIPPGVQLSLAMLHVHHDREIWGDDATEFKPDRFSEGVINATKGKGSSPFFPFSSGPRVCIGQNFAITEAKVAIALILQRFSFELSPSYKHSPFPVFTIPPQFGAHLILHKIS</sequence>
<dbReference type="GO" id="GO:0020037">
    <property type="term" value="F:heme binding"/>
    <property type="evidence" value="ECO:0007669"/>
    <property type="project" value="InterPro"/>
</dbReference>
<evidence type="ECO:0000256" key="13">
    <source>
        <dbReference type="SAM" id="Phobius"/>
    </source>
</evidence>
<keyword evidence="6 13" id="KW-1133">Transmembrane helix</keyword>
<evidence type="ECO:0000256" key="6">
    <source>
        <dbReference type="ARBA" id="ARBA00022989"/>
    </source>
</evidence>
<dbReference type="SUPFAM" id="SSF48264">
    <property type="entry name" value="Cytochrome P450"/>
    <property type="match status" value="1"/>
</dbReference>
<dbReference type="InterPro" id="IPR050665">
    <property type="entry name" value="Cytochrome_P450_Monooxygen"/>
</dbReference>
<evidence type="ECO:0000256" key="10">
    <source>
        <dbReference type="ARBA" id="ARBA00023136"/>
    </source>
</evidence>
<evidence type="ECO:0000256" key="9">
    <source>
        <dbReference type="ARBA" id="ARBA00023033"/>
    </source>
</evidence>
<dbReference type="PRINTS" id="PR00385">
    <property type="entry name" value="P450"/>
</dbReference>
<keyword evidence="7 12" id="KW-0560">Oxidoreductase</keyword>
<evidence type="ECO:0000256" key="2">
    <source>
        <dbReference type="ARBA" id="ARBA00010617"/>
    </source>
</evidence>
<dbReference type="PRINTS" id="PR00463">
    <property type="entry name" value="EP450I"/>
</dbReference>
<dbReference type="InterPro" id="IPR036396">
    <property type="entry name" value="Cyt_P450_sf"/>
</dbReference>
<evidence type="ECO:0000256" key="12">
    <source>
        <dbReference type="RuleBase" id="RU000461"/>
    </source>
</evidence>
<evidence type="ECO:0000313" key="14">
    <source>
        <dbReference type="EMBL" id="PWA77008.1"/>
    </source>
</evidence>
<dbReference type="PANTHER" id="PTHR24282:SF269">
    <property type="entry name" value="CYTOCHROME P450, REVERSE TRANSCRIPTASE, RNA-DEPENDENT DNA POLYMERASE-RELATED"/>
    <property type="match status" value="1"/>
</dbReference>
<reference evidence="14 15" key="1">
    <citation type="journal article" date="2018" name="Mol. Plant">
        <title>The genome of Artemisia annua provides insight into the evolution of Asteraceae family and artemisinin biosynthesis.</title>
        <authorList>
            <person name="Shen Q."/>
            <person name="Zhang L."/>
            <person name="Liao Z."/>
            <person name="Wang S."/>
            <person name="Yan T."/>
            <person name="Shi P."/>
            <person name="Liu M."/>
            <person name="Fu X."/>
            <person name="Pan Q."/>
            <person name="Wang Y."/>
            <person name="Lv Z."/>
            <person name="Lu X."/>
            <person name="Zhang F."/>
            <person name="Jiang W."/>
            <person name="Ma Y."/>
            <person name="Chen M."/>
            <person name="Hao X."/>
            <person name="Li L."/>
            <person name="Tang Y."/>
            <person name="Lv G."/>
            <person name="Zhou Y."/>
            <person name="Sun X."/>
            <person name="Brodelius P.E."/>
            <person name="Rose J.K.C."/>
            <person name="Tang K."/>
        </authorList>
    </citation>
    <scope>NUCLEOTIDE SEQUENCE [LARGE SCALE GENOMIC DNA]</scope>
    <source>
        <strain evidence="15">cv. Huhao1</strain>
        <tissue evidence="14">Leaf</tissue>
    </source>
</reference>
<evidence type="ECO:0000256" key="1">
    <source>
        <dbReference type="ARBA" id="ARBA00004370"/>
    </source>
</evidence>
<proteinExistence type="inferred from homology"/>
<protein>
    <submittedName>
        <fullName evidence="14">Cytochrome P450</fullName>
    </submittedName>
</protein>
<dbReference type="GO" id="GO:0016705">
    <property type="term" value="F:oxidoreductase activity, acting on paired donors, with incorporation or reduction of molecular oxygen"/>
    <property type="evidence" value="ECO:0007669"/>
    <property type="project" value="InterPro"/>
</dbReference>
<dbReference type="InterPro" id="IPR017972">
    <property type="entry name" value="Cyt_P450_CS"/>
</dbReference>
<dbReference type="InterPro" id="IPR002401">
    <property type="entry name" value="Cyt_P450_E_grp-I"/>
</dbReference>
<dbReference type="GO" id="GO:0004497">
    <property type="term" value="F:monooxygenase activity"/>
    <property type="evidence" value="ECO:0007669"/>
    <property type="project" value="UniProtKB-KW"/>
</dbReference>
<keyword evidence="4 13" id="KW-0812">Transmembrane</keyword>
<evidence type="ECO:0000313" key="15">
    <source>
        <dbReference type="Proteomes" id="UP000245207"/>
    </source>
</evidence>
<feature type="binding site" description="axial binding residue" evidence="11">
    <location>
        <position position="498"/>
    </location>
    <ligand>
        <name>heme</name>
        <dbReference type="ChEBI" id="CHEBI:30413"/>
    </ligand>
    <ligandPart>
        <name>Fe</name>
        <dbReference type="ChEBI" id="CHEBI:18248"/>
    </ligandPart>
</feature>
<keyword evidence="10 13" id="KW-0472">Membrane</keyword>
<dbReference type="PROSITE" id="PS00086">
    <property type="entry name" value="CYTOCHROME_P450"/>
    <property type="match status" value="1"/>
</dbReference>
<comment type="caution">
    <text evidence="14">The sequence shown here is derived from an EMBL/GenBank/DDBJ whole genome shotgun (WGS) entry which is preliminary data.</text>
</comment>